<dbReference type="Proteomes" id="UP000004691">
    <property type="component" value="Unassembled WGS sequence"/>
</dbReference>
<reference evidence="1 2" key="1">
    <citation type="submission" date="2012-01" db="EMBL/GenBank/DDBJ databases">
        <title>Improved High-Quality Draft sequence of Saccharomonospora xinjiangensis XJ-54.</title>
        <authorList>
            <consortium name="US DOE Joint Genome Institute"/>
            <person name="Lucas S."/>
            <person name="Han J."/>
            <person name="Lapidus A."/>
            <person name="Cheng J.-F."/>
            <person name="Goodwin L."/>
            <person name="Pitluck S."/>
            <person name="Peters L."/>
            <person name="Mikhailova N."/>
            <person name="Teshima H."/>
            <person name="Detter J.C."/>
            <person name="Han C."/>
            <person name="Tapia R."/>
            <person name="Land M."/>
            <person name="Hauser L."/>
            <person name="Kyrpides N."/>
            <person name="Ivanova N."/>
            <person name="Pagani I."/>
            <person name="Brambilla E.-M."/>
            <person name="Klenk H.-P."/>
            <person name="Woyke T."/>
        </authorList>
    </citation>
    <scope>NUCLEOTIDE SEQUENCE [LARGE SCALE GENOMIC DNA]</scope>
    <source>
        <strain evidence="1 2">XJ-54</strain>
    </source>
</reference>
<dbReference type="HOGENOM" id="CLU_1884283_0_0_11"/>
<organism evidence="1 2">
    <name type="scientific">Saccharomonospora xinjiangensis XJ-54</name>
    <dbReference type="NCBI Taxonomy" id="882086"/>
    <lineage>
        <taxon>Bacteria</taxon>
        <taxon>Bacillati</taxon>
        <taxon>Actinomycetota</taxon>
        <taxon>Actinomycetes</taxon>
        <taxon>Pseudonocardiales</taxon>
        <taxon>Pseudonocardiaceae</taxon>
        <taxon>Saccharomonospora</taxon>
    </lineage>
</organism>
<keyword evidence="2" id="KW-1185">Reference proteome</keyword>
<dbReference type="OrthoDB" id="580767at2"/>
<gene>
    <name evidence="1" type="ORF">SacxiDRAFT_1467</name>
</gene>
<proteinExistence type="predicted"/>
<dbReference type="STRING" id="882086.SacxiDRAFT_1467"/>
<evidence type="ECO:0000313" key="1">
    <source>
        <dbReference type="EMBL" id="EID53715.1"/>
    </source>
</evidence>
<sequence length="135" mass="14214">MSPNATALEPTSPGTVRFDEAWAAAERIADDAAQRGADVVLVRDILGRASLIVDTAGPQVSLDDLARQLAAAAGPFTGPAPVRRASELFAPASILDSTESVVRRERTDTHGRLAVLDNRIAFDIGRKGGVPRVKS</sequence>
<dbReference type="AlphaFoldDB" id="I0V0R2"/>
<name>I0V0R2_9PSEU</name>
<dbReference type="RefSeq" id="WP_006237851.1">
    <property type="nucleotide sequence ID" value="NZ_JH636049.1"/>
</dbReference>
<protein>
    <submittedName>
        <fullName evidence="1">Uncharacterized protein</fullName>
    </submittedName>
</protein>
<evidence type="ECO:0000313" key="2">
    <source>
        <dbReference type="Proteomes" id="UP000004691"/>
    </source>
</evidence>
<accession>I0V0R2</accession>
<dbReference type="EMBL" id="JH636049">
    <property type="protein sequence ID" value="EID53715.1"/>
    <property type="molecule type" value="Genomic_DNA"/>
</dbReference>